<reference evidence="1 2" key="1">
    <citation type="submission" date="2023-07" db="EMBL/GenBank/DDBJ databases">
        <title>Genomic Encyclopedia of Type Strains, Phase IV (KMG-IV): sequencing the most valuable type-strain genomes for metagenomic binning, comparative biology and taxonomic classification.</title>
        <authorList>
            <person name="Goeker M."/>
        </authorList>
    </citation>
    <scope>NUCLEOTIDE SEQUENCE [LARGE SCALE GENOMIC DNA]</scope>
    <source>
        <strain evidence="1 2">DSM 9768</strain>
    </source>
</reference>
<dbReference type="Proteomes" id="UP001230005">
    <property type="component" value="Unassembled WGS sequence"/>
</dbReference>
<name>A0ABT9ZYD1_9BACI</name>
<proteinExistence type="predicted"/>
<accession>A0ABT9ZYD1</accession>
<keyword evidence="2" id="KW-1185">Reference proteome</keyword>
<protein>
    <submittedName>
        <fullName evidence="1">Uncharacterized protein</fullName>
    </submittedName>
</protein>
<sequence>MGKKKKIIKVSTADKYAHTMKMVTSSTCIICKKQCRRGLAYIEKMSKPGAIGKGVPCILTKGKGYK</sequence>
<dbReference type="RefSeq" id="WP_307327268.1">
    <property type="nucleotide sequence ID" value="NZ_JAUSUG010000013.1"/>
</dbReference>
<dbReference type="EMBL" id="JAUSUG010000013">
    <property type="protein sequence ID" value="MDQ0255965.1"/>
    <property type="molecule type" value="Genomic_DNA"/>
</dbReference>
<organism evidence="1 2">
    <name type="scientific">Evansella vedderi</name>
    <dbReference type="NCBI Taxonomy" id="38282"/>
    <lineage>
        <taxon>Bacteria</taxon>
        <taxon>Bacillati</taxon>
        <taxon>Bacillota</taxon>
        <taxon>Bacilli</taxon>
        <taxon>Bacillales</taxon>
        <taxon>Bacillaceae</taxon>
        <taxon>Evansella</taxon>
    </lineage>
</organism>
<comment type="caution">
    <text evidence="1">The sequence shown here is derived from an EMBL/GenBank/DDBJ whole genome shotgun (WGS) entry which is preliminary data.</text>
</comment>
<evidence type="ECO:0000313" key="2">
    <source>
        <dbReference type="Proteomes" id="UP001230005"/>
    </source>
</evidence>
<evidence type="ECO:0000313" key="1">
    <source>
        <dbReference type="EMBL" id="MDQ0255965.1"/>
    </source>
</evidence>
<gene>
    <name evidence="1" type="ORF">J2S74_003349</name>
</gene>